<dbReference type="RefSeq" id="WP_141723727.1">
    <property type="nucleotide sequence ID" value="NZ_FMCT01000004.1"/>
</dbReference>
<dbReference type="InterPro" id="IPR046193">
    <property type="entry name" value="DUF6221"/>
</dbReference>
<evidence type="ECO:0000313" key="2">
    <source>
        <dbReference type="Proteomes" id="UP000183585"/>
    </source>
</evidence>
<keyword evidence="2" id="KW-1185">Reference proteome</keyword>
<proteinExistence type="predicted"/>
<dbReference type="Proteomes" id="UP000183585">
    <property type="component" value="Unassembled WGS sequence"/>
</dbReference>
<accession>A0A1C4WYG2</accession>
<gene>
    <name evidence="1" type="ORF">GA0070563_104112</name>
</gene>
<dbReference type="EMBL" id="FMCT01000004">
    <property type="protein sequence ID" value="SCF01239.1"/>
    <property type="molecule type" value="Genomic_DNA"/>
</dbReference>
<sequence length="129" mass="14612">MIDDLVTWLRQQLTHLQQIAATCGAQDWRYPHHGVIVDRDVDGWANAPDDARIFGFVDPDRSDEALHAVHHDPAQVRRDIDADLLLLDTYDRAAAHRAGEVLSGLATAIKIRAVPHDHRPGYREEWRPA</sequence>
<evidence type="ECO:0000313" key="1">
    <source>
        <dbReference type="EMBL" id="SCF01239.1"/>
    </source>
</evidence>
<dbReference type="AlphaFoldDB" id="A0A1C4WYG2"/>
<protein>
    <submittedName>
        <fullName evidence="1">Uncharacterized protein</fullName>
    </submittedName>
</protein>
<name>A0A1C4WYG2_9ACTN</name>
<reference evidence="2" key="1">
    <citation type="submission" date="2016-06" db="EMBL/GenBank/DDBJ databases">
        <authorList>
            <person name="Varghese N."/>
            <person name="Submissions Spin"/>
        </authorList>
    </citation>
    <scope>NUCLEOTIDE SEQUENCE [LARGE SCALE GENOMIC DNA]</scope>
    <source>
        <strain evidence="2">DSM 43168</strain>
    </source>
</reference>
<dbReference type="Pfam" id="PF19730">
    <property type="entry name" value="DUF6221"/>
    <property type="match status" value="1"/>
</dbReference>
<organism evidence="1 2">
    <name type="scientific">Micromonospora carbonacea</name>
    <dbReference type="NCBI Taxonomy" id="47853"/>
    <lineage>
        <taxon>Bacteria</taxon>
        <taxon>Bacillati</taxon>
        <taxon>Actinomycetota</taxon>
        <taxon>Actinomycetes</taxon>
        <taxon>Micromonosporales</taxon>
        <taxon>Micromonosporaceae</taxon>
        <taxon>Micromonospora</taxon>
    </lineage>
</organism>